<dbReference type="GO" id="GO:0005975">
    <property type="term" value="P:carbohydrate metabolic process"/>
    <property type="evidence" value="ECO:0007669"/>
    <property type="project" value="UniProtKB-ARBA"/>
</dbReference>
<sequence>MTFHRGSNENSCFVGNFSFFWIKKEYSLWRVAKMLFRLNFLVLMLCAVLANEYILYYICAMHTYWFLSVYALMAIYPTSNYIPRYMLLKFLVYAAFNFVIFDISGMAEIVFLPLWLVLGYHDGKYPIMHEWSFRAGLDHWACFVGMLCAYNYPHFESFLKYLEAKTTPRRTEYATKGVLAGVMCLALFFWHHEILTFDKYTYNRVHPYTSWIPIISFIVLRNLFPVLRTHYLLLFNWLGKITLETYLSQLHIYLQSNAKELIDFIPGYPLLNFAFSTIIYLLVSHRIFTLTVMFSSFLMPQDRGLMQRNLLGVAVVVTLSLVAATVFKLV</sequence>
<protein>
    <recommendedName>
        <fullName evidence="9">Cas1p 10 TM acyl transferase domain-containing protein</fullName>
    </recommendedName>
</protein>
<dbReference type="Pfam" id="PF07779">
    <property type="entry name" value="Cas1_AcylT"/>
    <property type="match status" value="1"/>
</dbReference>
<keyword evidence="5 8" id="KW-1133">Transmembrane helix</keyword>
<evidence type="ECO:0000256" key="1">
    <source>
        <dbReference type="ARBA" id="ARBA00004141"/>
    </source>
</evidence>
<dbReference type="EMBL" id="JAODUO010002143">
    <property type="protein sequence ID" value="KAK2154733.1"/>
    <property type="molecule type" value="Genomic_DNA"/>
</dbReference>
<evidence type="ECO:0000313" key="10">
    <source>
        <dbReference type="EMBL" id="KAK2154733.1"/>
    </source>
</evidence>
<reference evidence="10" key="1">
    <citation type="journal article" date="2023" name="Mol. Biol. Evol.">
        <title>Third-Generation Sequencing Reveals the Adaptive Role of the Epigenome in Three Deep-Sea Polychaetes.</title>
        <authorList>
            <person name="Perez M."/>
            <person name="Aroh O."/>
            <person name="Sun Y."/>
            <person name="Lan Y."/>
            <person name="Juniper S.K."/>
            <person name="Young C.R."/>
            <person name="Angers B."/>
            <person name="Qian P.Y."/>
        </authorList>
    </citation>
    <scope>NUCLEOTIDE SEQUENCE</scope>
    <source>
        <strain evidence="10">R07B-5</strain>
    </source>
</reference>
<dbReference type="GO" id="GO:0016020">
    <property type="term" value="C:membrane"/>
    <property type="evidence" value="ECO:0007669"/>
    <property type="project" value="UniProtKB-SubCell"/>
</dbReference>
<evidence type="ECO:0000256" key="4">
    <source>
        <dbReference type="ARBA" id="ARBA00022692"/>
    </source>
</evidence>
<dbReference type="PANTHER" id="PTHR13533">
    <property type="entry name" value="N-ACETYLNEURAMINATE 9-O-ACETYLTRANSFERASE"/>
    <property type="match status" value="1"/>
</dbReference>
<evidence type="ECO:0000256" key="8">
    <source>
        <dbReference type="SAM" id="Phobius"/>
    </source>
</evidence>
<evidence type="ECO:0000256" key="6">
    <source>
        <dbReference type="ARBA" id="ARBA00023136"/>
    </source>
</evidence>
<keyword evidence="3" id="KW-0808">Transferase</keyword>
<comment type="similarity">
    <text evidence="2">Belongs to the PC-esterase family. CASD1 subfamily.</text>
</comment>
<feature type="transmembrane region" description="Helical" evidence="8">
    <location>
        <begin position="273"/>
        <end position="298"/>
    </location>
</feature>
<comment type="subcellular location">
    <subcellularLocation>
        <location evidence="1">Membrane</location>
        <topology evidence="1">Multi-pass membrane protein</topology>
    </subcellularLocation>
</comment>
<feature type="transmembrane region" description="Helical" evidence="8">
    <location>
        <begin position="231"/>
        <end position="253"/>
    </location>
</feature>
<evidence type="ECO:0000259" key="9">
    <source>
        <dbReference type="Pfam" id="PF07779"/>
    </source>
</evidence>
<evidence type="ECO:0000313" key="11">
    <source>
        <dbReference type="Proteomes" id="UP001209878"/>
    </source>
</evidence>
<feature type="domain" description="Cas1p 10 TM acyl transferase" evidence="9">
    <location>
        <begin position="15"/>
        <end position="310"/>
    </location>
</feature>
<feature type="transmembrane region" description="Helical" evidence="8">
    <location>
        <begin position="173"/>
        <end position="190"/>
    </location>
</feature>
<accession>A0AAD9N446</accession>
<feature type="transmembrane region" description="Helical" evidence="8">
    <location>
        <begin position="90"/>
        <end position="111"/>
    </location>
</feature>
<dbReference type="Proteomes" id="UP001209878">
    <property type="component" value="Unassembled WGS sequence"/>
</dbReference>
<dbReference type="InterPro" id="IPR012419">
    <property type="entry name" value="Cas1_AcylTrans_dom"/>
</dbReference>
<feature type="transmembrane region" description="Helical" evidence="8">
    <location>
        <begin position="205"/>
        <end position="224"/>
    </location>
</feature>
<dbReference type="PANTHER" id="PTHR13533:SF45">
    <property type="entry name" value="CAS1P 10 TM ACYL TRANSFERASE DOMAIN-CONTAINING PROTEIN"/>
    <property type="match status" value="1"/>
</dbReference>
<feature type="transmembrane region" description="Helical" evidence="8">
    <location>
        <begin position="310"/>
        <end position="327"/>
    </location>
</feature>
<keyword evidence="6 8" id="KW-0472">Membrane</keyword>
<keyword evidence="4 8" id="KW-0812">Transmembrane</keyword>
<dbReference type="GO" id="GO:0016740">
    <property type="term" value="F:transferase activity"/>
    <property type="evidence" value="ECO:0007669"/>
    <property type="project" value="UniProtKB-KW"/>
</dbReference>
<evidence type="ECO:0000256" key="2">
    <source>
        <dbReference type="ARBA" id="ARBA00010666"/>
    </source>
</evidence>
<gene>
    <name evidence="10" type="ORF">NP493_2142g00005</name>
</gene>
<dbReference type="AlphaFoldDB" id="A0AAD9N446"/>
<keyword evidence="11" id="KW-1185">Reference proteome</keyword>
<evidence type="ECO:0000256" key="7">
    <source>
        <dbReference type="ARBA" id="ARBA00023180"/>
    </source>
</evidence>
<feature type="transmembrane region" description="Helical" evidence="8">
    <location>
        <begin position="131"/>
        <end position="152"/>
    </location>
</feature>
<proteinExistence type="inferred from homology"/>
<evidence type="ECO:0000256" key="3">
    <source>
        <dbReference type="ARBA" id="ARBA00022679"/>
    </source>
</evidence>
<keyword evidence="7" id="KW-0325">Glycoprotein</keyword>
<feature type="transmembrane region" description="Helical" evidence="8">
    <location>
        <begin position="38"/>
        <end position="58"/>
    </location>
</feature>
<evidence type="ECO:0000256" key="5">
    <source>
        <dbReference type="ARBA" id="ARBA00022989"/>
    </source>
</evidence>
<organism evidence="10 11">
    <name type="scientific">Ridgeia piscesae</name>
    <name type="common">Tubeworm</name>
    <dbReference type="NCBI Taxonomy" id="27915"/>
    <lineage>
        <taxon>Eukaryota</taxon>
        <taxon>Metazoa</taxon>
        <taxon>Spiralia</taxon>
        <taxon>Lophotrochozoa</taxon>
        <taxon>Annelida</taxon>
        <taxon>Polychaeta</taxon>
        <taxon>Sedentaria</taxon>
        <taxon>Canalipalpata</taxon>
        <taxon>Sabellida</taxon>
        <taxon>Siboglinidae</taxon>
        <taxon>Ridgeia</taxon>
    </lineage>
</organism>
<comment type="caution">
    <text evidence="10">The sequence shown here is derived from an EMBL/GenBank/DDBJ whole genome shotgun (WGS) entry which is preliminary data.</text>
</comment>
<dbReference type="GO" id="GO:0005794">
    <property type="term" value="C:Golgi apparatus"/>
    <property type="evidence" value="ECO:0007669"/>
    <property type="project" value="UniProtKB-ARBA"/>
</dbReference>
<name>A0AAD9N446_RIDPI</name>
<feature type="transmembrane region" description="Helical" evidence="8">
    <location>
        <begin position="64"/>
        <end position="83"/>
    </location>
</feature>